<dbReference type="EMBL" id="KN398153">
    <property type="protein sequence ID" value="KHG12702.1"/>
    <property type="molecule type" value="Genomic_DNA"/>
</dbReference>
<keyword evidence="2" id="KW-1185">Reference proteome</keyword>
<protein>
    <submittedName>
        <fullName evidence="1">Uncharacterized protein</fullName>
    </submittedName>
</protein>
<sequence length="47" mass="5466">MQTSPVQTLWLVIFSSVQAFLTCNKLFSFRKMKTLSFLVALTHIKIF</sequence>
<accession>A0A0B0NJ76</accession>
<organism evidence="1 2">
    <name type="scientific">Gossypium arboreum</name>
    <name type="common">Tree cotton</name>
    <name type="synonym">Gossypium nanking</name>
    <dbReference type="NCBI Taxonomy" id="29729"/>
    <lineage>
        <taxon>Eukaryota</taxon>
        <taxon>Viridiplantae</taxon>
        <taxon>Streptophyta</taxon>
        <taxon>Embryophyta</taxon>
        <taxon>Tracheophyta</taxon>
        <taxon>Spermatophyta</taxon>
        <taxon>Magnoliopsida</taxon>
        <taxon>eudicotyledons</taxon>
        <taxon>Gunneridae</taxon>
        <taxon>Pentapetalae</taxon>
        <taxon>rosids</taxon>
        <taxon>malvids</taxon>
        <taxon>Malvales</taxon>
        <taxon>Malvaceae</taxon>
        <taxon>Malvoideae</taxon>
        <taxon>Gossypium</taxon>
    </lineage>
</organism>
<dbReference type="AlphaFoldDB" id="A0A0B0NJ76"/>
<dbReference type="Proteomes" id="UP000032142">
    <property type="component" value="Unassembled WGS sequence"/>
</dbReference>
<evidence type="ECO:0000313" key="2">
    <source>
        <dbReference type="Proteomes" id="UP000032142"/>
    </source>
</evidence>
<evidence type="ECO:0000313" key="1">
    <source>
        <dbReference type="EMBL" id="KHG12702.1"/>
    </source>
</evidence>
<proteinExistence type="predicted"/>
<reference evidence="2" key="1">
    <citation type="submission" date="2014-09" db="EMBL/GenBank/DDBJ databases">
        <authorList>
            <person name="Mudge J."/>
            <person name="Ramaraj T."/>
            <person name="Lindquist I.E."/>
            <person name="Bharti A.K."/>
            <person name="Sundararajan A."/>
            <person name="Cameron C.T."/>
            <person name="Woodward J.E."/>
            <person name="May G.D."/>
            <person name="Brubaker C."/>
            <person name="Broadhvest J."/>
            <person name="Wilkins T.A."/>
        </authorList>
    </citation>
    <scope>NUCLEOTIDE SEQUENCE</scope>
    <source>
        <strain evidence="2">cv. AKA8401</strain>
    </source>
</reference>
<name>A0A0B0NJ76_GOSAR</name>
<gene>
    <name evidence="1" type="ORF">F383_16908</name>
</gene>